<dbReference type="AlphaFoldDB" id="A0A5J4RKW8"/>
<name>A0A5J4RKW8_9ZZZZ</name>
<dbReference type="PANTHER" id="PTHR34071">
    <property type="entry name" value="5-NITROIMIDAZOLE ANTIBIOTICS RESISTANCE PROTEIN, NIMA-FAMILY-RELATED PROTEIN-RELATED"/>
    <property type="match status" value="1"/>
</dbReference>
<dbReference type="Gene3D" id="2.30.110.10">
    <property type="entry name" value="Electron Transport, Fmn-binding Protein, Chain A"/>
    <property type="match status" value="1"/>
</dbReference>
<gene>
    <name evidence="1" type="ORF">EZS27_017399</name>
</gene>
<organism evidence="1">
    <name type="scientific">termite gut metagenome</name>
    <dbReference type="NCBI Taxonomy" id="433724"/>
    <lineage>
        <taxon>unclassified sequences</taxon>
        <taxon>metagenomes</taxon>
        <taxon>organismal metagenomes</taxon>
    </lineage>
</organism>
<dbReference type="Pfam" id="PF12900">
    <property type="entry name" value="Pyridox_ox_2"/>
    <property type="match status" value="1"/>
</dbReference>
<proteinExistence type="predicted"/>
<comment type="caution">
    <text evidence="1">The sequence shown here is derived from an EMBL/GenBank/DDBJ whole genome shotgun (WGS) entry which is preliminary data.</text>
</comment>
<evidence type="ECO:0000313" key="1">
    <source>
        <dbReference type="EMBL" id="KAA6334259.1"/>
    </source>
</evidence>
<dbReference type="InterPro" id="IPR012349">
    <property type="entry name" value="Split_barrel_FMN-bd"/>
</dbReference>
<dbReference type="EMBL" id="SNRY01001017">
    <property type="protein sequence ID" value="KAA6334259.1"/>
    <property type="molecule type" value="Genomic_DNA"/>
</dbReference>
<dbReference type="PANTHER" id="PTHR34071:SF2">
    <property type="entry name" value="FLAVIN-NUCLEOTIDE-BINDING PROTEIN"/>
    <property type="match status" value="1"/>
</dbReference>
<dbReference type="InterPro" id="IPR024747">
    <property type="entry name" value="Pyridox_Oxase-rel"/>
</dbReference>
<accession>A0A5J4RKW8</accession>
<reference evidence="1" key="1">
    <citation type="submission" date="2019-03" db="EMBL/GenBank/DDBJ databases">
        <title>Single cell metagenomics reveals metabolic interactions within the superorganism composed of flagellate Streblomastix strix and complex community of Bacteroidetes bacteria on its surface.</title>
        <authorList>
            <person name="Treitli S.C."/>
            <person name="Kolisko M."/>
            <person name="Husnik F."/>
            <person name="Keeling P."/>
            <person name="Hampl V."/>
        </authorList>
    </citation>
    <scope>NUCLEOTIDE SEQUENCE</scope>
    <source>
        <strain evidence="1">STM</strain>
    </source>
</reference>
<dbReference type="SUPFAM" id="SSF50475">
    <property type="entry name" value="FMN-binding split barrel"/>
    <property type="match status" value="1"/>
</dbReference>
<sequence>MQEQSTHPRGTMRRKEREITDRAEIDSIIYSSKVMHLALSDNNTPFLVPLFYTYDGTSLYFHSAKAGTKIEIIKRNNNVCFEITTDHGVIESDKACDFEAKHRTVIGFGKALFVESEEEKINALNRIVARFTDKKFEFPKANLNSTTVIRIEIDLLKGKKHGF</sequence>
<evidence type="ECO:0008006" key="2">
    <source>
        <dbReference type="Google" id="ProtNLM"/>
    </source>
</evidence>
<protein>
    <recommendedName>
        <fullName evidence="2">Pyridoxamine 5'-phosphate oxidase putative domain-containing protein</fullName>
    </recommendedName>
</protein>